<gene>
    <name evidence="1" type="ORF">EAI_01349</name>
</gene>
<feature type="non-terminal residue" evidence="1">
    <location>
        <position position="276"/>
    </location>
</feature>
<dbReference type="Proteomes" id="UP000008237">
    <property type="component" value="Unassembled WGS sequence"/>
</dbReference>
<dbReference type="PANTHER" id="PTHR47326">
    <property type="entry name" value="TRANSPOSABLE ELEMENT TC3 TRANSPOSASE-LIKE PROTEIN"/>
    <property type="match status" value="1"/>
</dbReference>
<evidence type="ECO:0008006" key="3">
    <source>
        <dbReference type="Google" id="ProtNLM"/>
    </source>
</evidence>
<dbReference type="GO" id="GO:0003676">
    <property type="term" value="F:nucleic acid binding"/>
    <property type="evidence" value="ECO:0007669"/>
    <property type="project" value="InterPro"/>
</dbReference>
<dbReference type="OrthoDB" id="10048604at2759"/>
<dbReference type="AlphaFoldDB" id="E2B9F8"/>
<dbReference type="InParanoid" id="E2B9F8"/>
<accession>E2B9F8</accession>
<dbReference type="Gene3D" id="3.30.420.10">
    <property type="entry name" value="Ribonuclease H-like superfamily/Ribonuclease H"/>
    <property type="match status" value="2"/>
</dbReference>
<feature type="non-terminal residue" evidence="1">
    <location>
        <position position="1"/>
    </location>
</feature>
<dbReference type="PANTHER" id="PTHR47326:SF1">
    <property type="entry name" value="HTH PSQ-TYPE DOMAIN-CONTAINING PROTEIN"/>
    <property type="match status" value="1"/>
</dbReference>
<dbReference type="InterPro" id="IPR036397">
    <property type="entry name" value="RNaseH_sf"/>
</dbReference>
<evidence type="ECO:0000313" key="1">
    <source>
        <dbReference type="EMBL" id="EFN87671.1"/>
    </source>
</evidence>
<reference evidence="1 2" key="1">
    <citation type="journal article" date="2010" name="Science">
        <title>Genomic comparison of the ants Camponotus floridanus and Harpegnathos saltator.</title>
        <authorList>
            <person name="Bonasio R."/>
            <person name="Zhang G."/>
            <person name="Ye C."/>
            <person name="Mutti N.S."/>
            <person name="Fang X."/>
            <person name="Qin N."/>
            <person name="Donahue G."/>
            <person name="Yang P."/>
            <person name="Li Q."/>
            <person name="Li C."/>
            <person name="Zhang P."/>
            <person name="Huang Z."/>
            <person name="Berger S.L."/>
            <person name="Reinberg D."/>
            <person name="Wang J."/>
            <person name="Liebig J."/>
        </authorList>
    </citation>
    <scope>NUCLEOTIDE SEQUENCE [LARGE SCALE GENOMIC DNA]</scope>
    <source>
        <strain evidence="1 2">R22 G/1</strain>
    </source>
</reference>
<keyword evidence="2" id="KW-1185">Reference proteome</keyword>
<evidence type="ECO:0000313" key="2">
    <source>
        <dbReference type="Proteomes" id="UP000008237"/>
    </source>
</evidence>
<name>E2B9F8_HARSA</name>
<dbReference type="EMBL" id="GL446510">
    <property type="protein sequence ID" value="EFN87671.1"/>
    <property type="molecule type" value="Genomic_DNA"/>
</dbReference>
<protein>
    <recommendedName>
        <fullName evidence="3">Transposable element Tc3 transposase</fullName>
    </recommendedName>
</protein>
<proteinExistence type="predicted"/>
<dbReference type="STRING" id="610380.E2B9F8"/>
<organism evidence="2">
    <name type="scientific">Harpegnathos saltator</name>
    <name type="common">Jerdon's jumping ant</name>
    <dbReference type="NCBI Taxonomy" id="610380"/>
    <lineage>
        <taxon>Eukaryota</taxon>
        <taxon>Metazoa</taxon>
        <taxon>Ecdysozoa</taxon>
        <taxon>Arthropoda</taxon>
        <taxon>Hexapoda</taxon>
        <taxon>Insecta</taxon>
        <taxon>Pterygota</taxon>
        <taxon>Neoptera</taxon>
        <taxon>Endopterygota</taxon>
        <taxon>Hymenoptera</taxon>
        <taxon>Apocrita</taxon>
        <taxon>Aculeata</taxon>
        <taxon>Formicoidea</taxon>
        <taxon>Formicidae</taxon>
        <taxon>Ponerinae</taxon>
        <taxon>Ponerini</taxon>
        <taxon>Harpegnathos</taxon>
    </lineage>
</organism>
<sequence>IIFSDEAHFWMNGYVNKHNCRIWHDANPHEVQQVAMHPQKVTVWCGFWAGGIIGPYFFENDVGEVIVVNGERYRTMITNFFWPKLNDMDVDDMWFQQDGATCHTADATMNILHERFEGMVIFRRGKGNLTTRARTGQMTRQRRHHEYDENDVRVLTILASVYLDPHISSRRLEVSTGIPKSTILRILKARKYHAYHITLTQTLLPADFDRRLEFCRWALQQIDRDPNFFRFVMFSDEATFKNTGELNRHNCHYWSDTNPHWHRAIDNQHRWSLNVW</sequence>